<evidence type="ECO:0000313" key="2">
    <source>
        <dbReference type="EMBL" id="KAF2600727.1"/>
    </source>
</evidence>
<dbReference type="AlphaFoldDB" id="A0A8S9HWB1"/>
<comment type="caution">
    <text evidence="1">The sequence shown here is derived from an EMBL/GenBank/DDBJ whole genome shotgun (WGS) entry which is preliminary data.</text>
</comment>
<organism evidence="1">
    <name type="scientific">Brassica cretica</name>
    <name type="common">Mustard</name>
    <dbReference type="NCBI Taxonomy" id="69181"/>
    <lineage>
        <taxon>Eukaryota</taxon>
        <taxon>Viridiplantae</taxon>
        <taxon>Streptophyta</taxon>
        <taxon>Embryophyta</taxon>
        <taxon>Tracheophyta</taxon>
        <taxon>Spermatophyta</taxon>
        <taxon>Magnoliopsida</taxon>
        <taxon>eudicotyledons</taxon>
        <taxon>Gunneridae</taxon>
        <taxon>Pentapetalae</taxon>
        <taxon>rosids</taxon>
        <taxon>malvids</taxon>
        <taxon>Brassicales</taxon>
        <taxon>Brassicaceae</taxon>
        <taxon>Brassiceae</taxon>
        <taxon>Brassica</taxon>
    </lineage>
</organism>
<gene>
    <name evidence="2" type="ORF">F2Q68_00009185</name>
    <name evidence="1" type="ORF">F2Q70_00016206</name>
</gene>
<reference evidence="1" key="1">
    <citation type="submission" date="2019-12" db="EMBL/GenBank/DDBJ databases">
        <title>Genome sequencing and annotation of Brassica cretica.</title>
        <authorList>
            <person name="Studholme D.J."/>
            <person name="Sarris P.F."/>
        </authorList>
    </citation>
    <scope>NUCLEOTIDE SEQUENCE</scope>
    <source>
        <strain evidence="2">PFS-001/15</strain>
        <strain evidence="1">PFS-102/07</strain>
        <tissue evidence="1">Leaf</tissue>
    </source>
</reference>
<dbReference type="EMBL" id="QGKW02000717">
    <property type="protein sequence ID" value="KAF2600727.1"/>
    <property type="molecule type" value="Genomic_DNA"/>
</dbReference>
<accession>A0A8S9HWB1</accession>
<dbReference type="Proteomes" id="UP000712281">
    <property type="component" value="Unassembled WGS sequence"/>
</dbReference>
<name>A0A8S9HWB1_BRACR</name>
<proteinExistence type="predicted"/>
<protein>
    <submittedName>
        <fullName evidence="1">Uncharacterized protein</fullName>
    </submittedName>
</protein>
<sequence length="215" mass="23631">MAARCVKITDDGLLKVLQMCYTIQTLNLYALSRFTDKAYKKISLLLDPSCLDLCLIHVGEVTVVGAKGNLGRFINNCRLTEKDQESIYDYNYVRVFAAAAAKKCYCKSGIATAFFSESNASLARQLAELMQEANQEVPDWLTRYASRASFGGGKKRSGGQTGGNVELSSHASQVVPLGFLVDSQAQELVQNSHSSFLHEICGRQIMYVITILQPA</sequence>
<evidence type="ECO:0000313" key="1">
    <source>
        <dbReference type="EMBL" id="KAF2563261.1"/>
    </source>
</evidence>
<dbReference type="EMBL" id="QGKY02001250">
    <property type="protein sequence ID" value="KAF2563261.1"/>
    <property type="molecule type" value="Genomic_DNA"/>
</dbReference>